<feature type="transmembrane region" description="Helical" evidence="1">
    <location>
        <begin position="25"/>
        <end position="44"/>
    </location>
</feature>
<keyword evidence="1" id="KW-1133">Transmembrane helix</keyword>
<sequence length="179" mass="19345">MWAAAPVVWFAVFLGWIFLSNEPPGFAVVVAVLLSLPAPWLLWASWRMPRPRPDTYVAEAGALLSGAVALYIATLVNMIANEGPAPVVLMVAYLAAAAVFVAAAWPLPGRRIAYGAAALACVILGIGLRVLYSGTSYYPGIDFITKDELFVWAFLGLPALGALLQILWWLRSRSRDRSA</sequence>
<feature type="transmembrane region" description="Helical" evidence="1">
    <location>
        <begin position="56"/>
        <end position="79"/>
    </location>
</feature>
<organism evidence="2 3">
    <name type="scientific">Glycomyces algeriensis</name>
    <dbReference type="NCBI Taxonomy" id="256037"/>
    <lineage>
        <taxon>Bacteria</taxon>
        <taxon>Bacillati</taxon>
        <taxon>Actinomycetota</taxon>
        <taxon>Actinomycetes</taxon>
        <taxon>Glycomycetales</taxon>
        <taxon>Glycomycetaceae</taxon>
        <taxon>Glycomyces</taxon>
    </lineage>
</organism>
<feature type="transmembrane region" description="Helical" evidence="1">
    <location>
        <begin position="85"/>
        <end position="105"/>
    </location>
</feature>
<dbReference type="AlphaFoldDB" id="A0A9W6LE49"/>
<keyword evidence="3" id="KW-1185">Reference proteome</keyword>
<name>A0A9W6LE49_9ACTN</name>
<evidence type="ECO:0000313" key="3">
    <source>
        <dbReference type="Proteomes" id="UP001144313"/>
    </source>
</evidence>
<protein>
    <submittedName>
        <fullName evidence="2">Uncharacterized protein</fullName>
    </submittedName>
</protein>
<accession>A0A9W6LE49</accession>
<evidence type="ECO:0000313" key="2">
    <source>
        <dbReference type="EMBL" id="GLI40572.1"/>
    </source>
</evidence>
<proteinExistence type="predicted"/>
<feature type="transmembrane region" description="Helical" evidence="1">
    <location>
        <begin position="112"/>
        <end position="132"/>
    </location>
</feature>
<dbReference type="Proteomes" id="UP001144313">
    <property type="component" value="Unassembled WGS sequence"/>
</dbReference>
<feature type="transmembrane region" description="Helical" evidence="1">
    <location>
        <begin position="152"/>
        <end position="170"/>
    </location>
</feature>
<gene>
    <name evidence="2" type="ORF">GALLR39Z86_04220</name>
</gene>
<keyword evidence="1" id="KW-0472">Membrane</keyword>
<evidence type="ECO:0000256" key="1">
    <source>
        <dbReference type="SAM" id="Phobius"/>
    </source>
</evidence>
<comment type="caution">
    <text evidence="2">The sequence shown here is derived from an EMBL/GenBank/DDBJ whole genome shotgun (WGS) entry which is preliminary data.</text>
</comment>
<dbReference type="EMBL" id="BSDT01000001">
    <property type="protein sequence ID" value="GLI40572.1"/>
    <property type="molecule type" value="Genomic_DNA"/>
</dbReference>
<reference evidence="2" key="1">
    <citation type="submission" date="2022-12" db="EMBL/GenBank/DDBJ databases">
        <title>Reference genome sequencing for broad-spectrum identification of bacterial and archaeal isolates by mass spectrometry.</title>
        <authorList>
            <person name="Sekiguchi Y."/>
            <person name="Tourlousse D.M."/>
        </authorList>
    </citation>
    <scope>NUCLEOTIDE SEQUENCE</scope>
    <source>
        <strain evidence="2">LLR39Z86</strain>
    </source>
</reference>
<keyword evidence="1" id="KW-0812">Transmembrane</keyword>